<accession>A0A921FMV6</accession>
<dbReference type="RefSeq" id="WP_303906359.1">
    <property type="nucleotide sequence ID" value="NZ_DYXC01000102.1"/>
</dbReference>
<dbReference type="AlphaFoldDB" id="A0A921FMV6"/>
<comment type="caution">
    <text evidence="2">The sequence shown here is derived from an EMBL/GenBank/DDBJ whole genome shotgun (WGS) entry which is preliminary data.</text>
</comment>
<reference evidence="2" key="1">
    <citation type="journal article" date="2021" name="PeerJ">
        <title>Extensive microbial diversity within the chicken gut microbiome revealed by metagenomics and culture.</title>
        <authorList>
            <person name="Gilroy R."/>
            <person name="Ravi A."/>
            <person name="Getino M."/>
            <person name="Pursley I."/>
            <person name="Horton D.L."/>
            <person name="Alikhan N.F."/>
            <person name="Baker D."/>
            <person name="Gharbi K."/>
            <person name="Hall N."/>
            <person name="Watson M."/>
            <person name="Adriaenssens E.M."/>
            <person name="Foster-Nyarko E."/>
            <person name="Jarju S."/>
            <person name="Secka A."/>
            <person name="Antonio M."/>
            <person name="Oren A."/>
            <person name="Chaudhuri R.R."/>
            <person name="La Ragione R."/>
            <person name="Hildebrand F."/>
            <person name="Pallen M.J."/>
        </authorList>
    </citation>
    <scope>NUCLEOTIDE SEQUENCE</scope>
    <source>
        <strain evidence="2">ChiHjej13B12-14962</strain>
    </source>
</reference>
<name>A0A921FMV6_9MICC</name>
<reference evidence="2" key="2">
    <citation type="submission" date="2021-09" db="EMBL/GenBank/DDBJ databases">
        <authorList>
            <person name="Gilroy R."/>
        </authorList>
    </citation>
    <scope>NUCLEOTIDE SEQUENCE</scope>
    <source>
        <strain evidence="2">ChiHjej13B12-14962</strain>
    </source>
</reference>
<keyword evidence="1" id="KW-0472">Membrane</keyword>
<sequence>MMLDNLDDVKQVLNIDSMRNMGGEKVMELVGLMQSGQLTEAGKVAVFTAAPELLEKISDAMDDTNEQAVHSNDQSSTNIYDHLRQSQKIWAAMAVDPEATEEERRDARDRLERVDERLMNHDVNNKQFNLEVIKNKKEVLLTAAGFAVLAIGGLASGGKLPLPRR</sequence>
<protein>
    <submittedName>
        <fullName evidence="2">Uncharacterized protein</fullName>
    </submittedName>
</protein>
<feature type="transmembrane region" description="Helical" evidence="1">
    <location>
        <begin position="139"/>
        <end position="158"/>
    </location>
</feature>
<evidence type="ECO:0000313" key="3">
    <source>
        <dbReference type="Proteomes" id="UP000703315"/>
    </source>
</evidence>
<organism evidence="2 3">
    <name type="scientific">Enteractinococcus helveticum</name>
    <dbReference type="NCBI Taxonomy" id="1837282"/>
    <lineage>
        <taxon>Bacteria</taxon>
        <taxon>Bacillati</taxon>
        <taxon>Actinomycetota</taxon>
        <taxon>Actinomycetes</taxon>
        <taxon>Micrococcales</taxon>
        <taxon>Micrococcaceae</taxon>
    </lineage>
</organism>
<gene>
    <name evidence="2" type="ORF">K8V32_09505</name>
</gene>
<evidence type="ECO:0000313" key="2">
    <source>
        <dbReference type="EMBL" id="HJF15019.1"/>
    </source>
</evidence>
<dbReference type="Proteomes" id="UP000703315">
    <property type="component" value="Unassembled WGS sequence"/>
</dbReference>
<dbReference type="EMBL" id="DYXC01000102">
    <property type="protein sequence ID" value="HJF15019.1"/>
    <property type="molecule type" value="Genomic_DNA"/>
</dbReference>
<keyword evidence="1" id="KW-0812">Transmembrane</keyword>
<proteinExistence type="predicted"/>
<evidence type="ECO:0000256" key="1">
    <source>
        <dbReference type="SAM" id="Phobius"/>
    </source>
</evidence>
<keyword evidence="1" id="KW-1133">Transmembrane helix</keyword>